<comment type="subcellular location">
    <subcellularLocation>
        <location evidence="1">Endoplasmic reticulum membrane</location>
        <topology evidence="1">Multi-pass membrane protein</topology>
    </subcellularLocation>
</comment>
<evidence type="ECO:0000256" key="6">
    <source>
        <dbReference type="ARBA" id="ARBA00022989"/>
    </source>
</evidence>
<evidence type="ECO:0000256" key="4">
    <source>
        <dbReference type="ARBA" id="ARBA00022692"/>
    </source>
</evidence>
<sequence length="250" mass="26124">MSTTLTKGASAQSPAPKAAVAVPAIPLLSNSLAGPASIVHPLVLAGLFAWRFDALVADPVSALQTALPVVAVLQAAYVTLCLPVAGSLGAKVSKKQRIADKKKTFAAPNHVANTVISLIFTSFLTPALHVLFVLFGAPFLTHIAHTFLCCAHFAVLAVFPIFYVRGSDPVALQAVLGASAPLDQTFGGLAGATIGAWLGAVPIPLDWDREWQKWPVTIVVGAYLGYILGSKILGTAFHGKRWAISGPKEE</sequence>
<evidence type="ECO:0000256" key="5">
    <source>
        <dbReference type="ARBA" id="ARBA00022824"/>
    </source>
</evidence>
<dbReference type="GO" id="GO:0005789">
    <property type="term" value="C:endoplasmic reticulum membrane"/>
    <property type="evidence" value="ECO:0007669"/>
    <property type="project" value="UniProtKB-SubCell"/>
</dbReference>
<dbReference type="EMBL" id="JAGMUU010000007">
    <property type="protein sequence ID" value="KAH7149260.1"/>
    <property type="molecule type" value="Genomic_DNA"/>
</dbReference>
<dbReference type="Proteomes" id="UP000717696">
    <property type="component" value="Unassembled WGS sequence"/>
</dbReference>
<evidence type="ECO:0000256" key="2">
    <source>
        <dbReference type="ARBA" id="ARBA00004687"/>
    </source>
</evidence>
<feature type="transmembrane region" description="Helical" evidence="8">
    <location>
        <begin position="111"/>
        <end position="137"/>
    </location>
</feature>
<comment type="pathway">
    <text evidence="2">Glycolipid biosynthesis; glycosylphosphatidylinositol-anchor biosynthesis.</text>
</comment>
<evidence type="ECO:0000256" key="8">
    <source>
        <dbReference type="SAM" id="Phobius"/>
    </source>
</evidence>
<proteinExistence type="predicted"/>
<evidence type="ECO:0000256" key="3">
    <source>
        <dbReference type="ARBA" id="ARBA00022502"/>
    </source>
</evidence>
<keyword evidence="10" id="KW-1185">Reference proteome</keyword>
<evidence type="ECO:0000256" key="1">
    <source>
        <dbReference type="ARBA" id="ARBA00004477"/>
    </source>
</evidence>
<feature type="transmembrane region" description="Helical" evidence="8">
    <location>
        <begin position="211"/>
        <end position="233"/>
    </location>
</feature>
<feature type="transmembrane region" description="Helical" evidence="8">
    <location>
        <begin position="185"/>
        <end position="205"/>
    </location>
</feature>
<comment type="caution">
    <text evidence="9">The sequence shown here is derived from an EMBL/GenBank/DDBJ whole genome shotgun (WGS) entry which is preliminary data.</text>
</comment>
<keyword evidence="5" id="KW-0256">Endoplasmic reticulum</keyword>
<keyword evidence="6 8" id="KW-1133">Transmembrane helix</keyword>
<evidence type="ECO:0000313" key="10">
    <source>
        <dbReference type="Proteomes" id="UP000717696"/>
    </source>
</evidence>
<dbReference type="AlphaFoldDB" id="A0A9P9EWR7"/>
<name>A0A9P9EWR7_9HYPO</name>
<accession>A0A9P9EWR7</accession>
<dbReference type="Pfam" id="PF06699">
    <property type="entry name" value="PIG-F"/>
    <property type="match status" value="1"/>
</dbReference>
<evidence type="ECO:0000256" key="7">
    <source>
        <dbReference type="ARBA" id="ARBA00023136"/>
    </source>
</evidence>
<dbReference type="GO" id="GO:0006506">
    <property type="term" value="P:GPI anchor biosynthetic process"/>
    <property type="evidence" value="ECO:0007669"/>
    <property type="project" value="UniProtKB-KW"/>
</dbReference>
<evidence type="ECO:0000313" key="9">
    <source>
        <dbReference type="EMBL" id="KAH7149260.1"/>
    </source>
</evidence>
<keyword evidence="4 8" id="KW-0812">Transmembrane</keyword>
<dbReference type="InterPro" id="IPR009580">
    <property type="entry name" value="GPI_biosynthesis_protein_Pig-F"/>
</dbReference>
<protein>
    <submittedName>
        <fullName evidence="9">GPI biosynthesis protein family Pig-F-domain-containing protein</fullName>
    </submittedName>
</protein>
<feature type="transmembrane region" description="Helical" evidence="8">
    <location>
        <begin position="65"/>
        <end position="90"/>
    </location>
</feature>
<dbReference type="OrthoDB" id="17366at2759"/>
<gene>
    <name evidence="9" type="ORF">B0J13DRAFT_301399</name>
</gene>
<keyword evidence="3" id="KW-0337">GPI-anchor biosynthesis</keyword>
<feature type="transmembrane region" description="Helical" evidence="8">
    <location>
        <begin position="143"/>
        <end position="164"/>
    </location>
</feature>
<reference evidence="9" key="1">
    <citation type="journal article" date="2021" name="Nat. Commun.">
        <title>Genetic determinants of endophytism in the Arabidopsis root mycobiome.</title>
        <authorList>
            <person name="Mesny F."/>
            <person name="Miyauchi S."/>
            <person name="Thiergart T."/>
            <person name="Pickel B."/>
            <person name="Atanasova L."/>
            <person name="Karlsson M."/>
            <person name="Huettel B."/>
            <person name="Barry K.W."/>
            <person name="Haridas S."/>
            <person name="Chen C."/>
            <person name="Bauer D."/>
            <person name="Andreopoulos W."/>
            <person name="Pangilinan J."/>
            <person name="LaButti K."/>
            <person name="Riley R."/>
            <person name="Lipzen A."/>
            <person name="Clum A."/>
            <person name="Drula E."/>
            <person name="Henrissat B."/>
            <person name="Kohler A."/>
            <person name="Grigoriev I.V."/>
            <person name="Martin F.M."/>
            <person name="Hacquard S."/>
        </authorList>
    </citation>
    <scope>NUCLEOTIDE SEQUENCE</scope>
    <source>
        <strain evidence="9">MPI-CAGE-AT-0021</strain>
    </source>
</reference>
<keyword evidence="7 8" id="KW-0472">Membrane</keyword>
<organism evidence="9 10">
    <name type="scientific">Dactylonectria estremocensis</name>
    <dbReference type="NCBI Taxonomy" id="1079267"/>
    <lineage>
        <taxon>Eukaryota</taxon>
        <taxon>Fungi</taxon>
        <taxon>Dikarya</taxon>
        <taxon>Ascomycota</taxon>
        <taxon>Pezizomycotina</taxon>
        <taxon>Sordariomycetes</taxon>
        <taxon>Hypocreomycetidae</taxon>
        <taxon>Hypocreales</taxon>
        <taxon>Nectriaceae</taxon>
        <taxon>Dactylonectria</taxon>
    </lineage>
</organism>